<evidence type="ECO:0000313" key="3">
    <source>
        <dbReference type="Proteomes" id="UP001152797"/>
    </source>
</evidence>
<sequence>MLPVLFCCLFRNLFRFPLSDIIKTSVSIVYPEIPRFLVVFGTFFFLENCRDLEVDNPFFKTKPRPGRLQPYRLWSECPGHHEGQAPWRPGQLAPKLGRREARCLEALDLGRADVLGVLLLLFSAISTWKTELSFPRGAIAIVQYEEL</sequence>
<dbReference type="Proteomes" id="UP001152797">
    <property type="component" value="Unassembled WGS sequence"/>
</dbReference>
<reference evidence="2 3" key="2">
    <citation type="submission" date="2024-05" db="EMBL/GenBank/DDBJ databases">
        <authorList>
            <person name="Chen Y."/>
            <person name="Shah S."/>
            <person name="Dougan E. K."/>
            <person name="Thang M."/>
            <person name="Chan C."/>
        </authorList>
    </citation>
    <scope>NUCLEOTIDE SEQUENCE [LARGE SCALE GENOMIC DNA]</scope>
</reference>
<organism evidence="1">
    <name type="scientific">Cladocopium goreaui</name>
    <dbReference type="NCBI Taxonomy" id="2562237"/>
    <lineage>
        <taxon>Eukaryota</taxon>
        <taxon>Sar</taxon>
        <taxon>Alveolata</taxon>
        <taxon>Dinophyceae</taxon>
        <taxon>Suessiales</taxon>
        <taxon>Symbiodiniaceae</taxon>
        <taxon>Cladocopium</taxon>
    </lineage>
</organism>
<protein>
    <submittedName>
        <fullName evidence="1">Uncharacterized protein</fullName>
    </submittedName>
</protein>
<dbReference type="AlphaFoldDB" id="A0A9P1GPD9"/>
<accession>A0A9P1GPD9</accession>
<gene>
    <name evidence="1" type="ORF">C1SCF055_LOCUS43125</name>
</gene>
<dbReference type="EMBL" id="CAMXCT020006701">
    <property type="protein sequence ID" value="CAL1171948.1"/>
    <property type="molecule type" value="Genomic_DNA"/>
</dbReference>
<comment type="caution">
    <text evidence="1">The sequence shown here is derived from an EMBL/GenBank/DDBJ whole genome shotgun (WGS) entry which is preliminary data.</text>
</comment>
<proteinExistence type="predicted"/>
<evidence type="ECO:0000313" key="1">
    <source>
        <dbReference type="EMBL" id="CAI4018573.1"/>
    </source>
</evidence>
<evidence type="ECO:0000313" key="2">
    <source>
        <dbReference type="EMBL" id="CAL4805885.1"/>
    </source>
</evidence>
<dbReference type="EMBL" id="CAMXCT030006701">
    <property type="protein sequence ID" value="CAL4805885.1"/>
    <property type="molecule type" value="Genomic_DNA"/>
</dbReference>
<reference evidence="1" key="1">
    <citation type="submission" date="2022-10" db="EMBL/GenBank/DDBJ databases">
        <authorList>
            <person name="Chen Y."/>
            <person name="Dougan E. K."/>
            <person name="Chan C."/>
            <person name="Rhodes N."/>
            <person name="Thang M."/>
        </authorList>
    </citation>
    <scope>NUCLEOTIDE SEQUENCE</scope>
</reference>
<dbReference type="EMBL" id="CAMXCT010006701">
    <property type="protein sequence ID" value="CAI4018573.1"/>
    <property type="molecule type" value="Genomic_DNA"/>
</dbReference>
<name>A0A9P1GPD9_9DINO</name>
<keyword evidence="3" id="KW-1185">Reference proteome</keyword>